<dbReference type="GO" id="GO:0016779">
    <property type="term" value="F:nucleotidyltransferase activity"/>
    <property type="evidence" value="ECO:0007669"/>
    <property type="project" value="UniProtKB-KW"/>
</dbReference>
<dbReference type="RefSeq" id="WP_144566873.1">
    <property type="nucleotide sequence ID" value="NZ_VIVN01000011.1"/>
</dbReference>
<accession>A0A561CYR0</accession>
<dbReference type="Gene3D" id="1.20.120.330">
    <property type="entry name" value="Nucleotidyltransferases domain 2"/>
    <property type="match status" value="1"/>
</dbReference>
<gene>
    <name evidence="1" type="ORF">FB550_11119</name>
</gene>
<evidence type="ECO:0000313" key="2">
    <source>
        <dbReference type="Proteomes" id="UP000319671"/>
    </source>
</evidence>
<comment type="caution">
    <text evidence="1">The sequence shown here is derived from an EMBL/GenBank/DDBJ whole genome shotgun (WGS) entry which is preliminary data.</text>
</comment>
<dbReference type="Proteomes" id="UP000319671">
    <property type="component" value="Unassembled WGS sequence"/>
</dbReference>
<evidence type="ECO:0000313" key="1">
    <source>
        <dbReference type="EMBL" id="TWD96371.1"/>
    </source>
</evidence>
<dbReference type="Pfam" id="PF04439">
    <property type="entry name" value="Adenyl_transf"/>
    <property type="match status" value="1"/>
</dbReference>
<dbReference type="SUPFAM" id="SSF81631">
    <property type="entry name" value="PAP/OAS1 substrate-binding domain"/>
    <property type="match status" value="1"/>
</dbReference>
<keyword evidence="1" id="KW-0808">Transferase</keyword>
<dbReference type="SUPFAM" id="SSF81301">
    <property type="entry name" value="Nucleotidyltransferase"/>
    <property type="match status" value="1"/>
</dbReference>
<name>A0A561CYR0_9BACI</name>
<dbReference type="Gene3D" id="3.30.460.10">
    <property type="entry name" value="Beta Polymerase, domain 2"/>
    <property type="match status" value="1"/>
</dbReference>
<dbReference type="PIRSF" id="PIRSF000812">
    <property type="entry name" value="AAD"/>
    <property type="match status" value="1"/>
</dbReference>
<keyword evidence="1" id="KW-0548">Nucleotidyltransferase</keyword>
<protein>
    <submittedName>
        <fullName evidence="1">Aminoglycoside 6-adenylyltransferase</fullName>
    </submittedName>
</protein>
<sequence>MRTEKEMYELMMGLAQKDERIRAIYMNGSRTNPNAPKDIFQDYDIVFVVTETASFINEINWIDIFGELIMIQEPDKMDQLAGKEVDFDKSYGYLMLFQDGNRVDLHIETKERMLDNYKNDSLTKPLLDKDNILPSIPAPTDQDYWTKKPSEPGFLNYCNDFWWCLQNVAKGIWRDELPYAKQMFEMYIRPRLDKMAAWWIGTKHDFQVSPGKMGKYFKQYLPESYWGMYEQTYSDHDYEHFWDSIFVTCNLFRALAKEVADQLLFTYQDQDDINMTQYLQHIRQLPADAKRIF</sequence>
<organism evidence="1 2">
    <name type="scientific">Neobacillus bataviensis</name>
    <dbReference type="NCBI Taxonomy" id="220685"/>
    <lineage>
        <taxon>Bacteria</taxon>
        <taxon>Bacillati</taxon>
        <taxon>Bacillota</taxon>
        <taxon>Bacilli</taxon>
        <taxon>Bacillales</taxon>
        <taxon>Bacillaceae</taxon>
        <taxon>Neobacillus</taxon>
    </lineage>
</organism>
<dbReference type="EMBL" id="VIVN01000011">
    <property type="protein sequence ID" value="TWD96371.1"/>
    <property type="molecule type" value="Genomic_DNA"/>
</dbReference>
<proteinExistence type="predicted"/>
<dbReference type="InterPro" id="IPR007530">
    <property type="entry name" value="Aminoglycoside_adenylylTfrase"/>
</dbReference>
<reference evidence="1 2" key="1">
    <citation type="submission" date="2019-06" db="EMBL/GenBank/DDBJ databases">
        <title>Sorghum-associated microbial communities from plants grown in Nebraska, USA.</title>
        <authorList>
            <person name="Schachtman D."/>
        </authorList>
    </citation>
    <scope>NUCLEOTIDE SEQUENCE [LARGE SCALE GENOMIC DNA]</scope>
    <source>
        <strain evidence="1 2">2482</strain>
    </source>
</reference>
<dbReference type="InterPro" id="IPR043519">
    <property type="entry name" value="NT_sf"/>
</dbReference>
<dbReference type="AlphaFoldDB" id="A0A561CYR0"/>
<keyword evidence="2" id="KW-1185">Reference proteome</keyword>